<feature type="non-terminal residue" evidence="1">
    <location>
        <position position="1"/>
    </location>
</feature>
<dbReference type="EMBL" id="LHQN01027518">
    <property type="protein sequence ID" value="KOC58689.1"/>
    <property type="molecule type" value="Genomic_DNA"/>
</dbReference>
<sequence>WPPRSPYLSPLDHFLWGTLKTEVYREPPTTVEDMQERTREACATLASETIRDHMRIIWIELSLISR</sequence>
<keyword evidence="2" id="KW-1185">Reference proteome</keyword>
<accession>A0A0L7QJE0</accession>
<dbReference type="GO" id="GO:0003676">
    <property type="term" value="F:nucleic acid binding"/>
    <property type="evidence" value="ECO:0007669"/>
    <property type="project" value="InterPro"/>
</dbReference>
<gene>
    <name evidence="1" type="ORF">WH47_08588</name>
</gene>
<name>A0A0L7QJE0_9HYME</name>
<proteinExistence type="predicted"/>
<evidence type="ECO:0000313" key="1">
    <source>
        <dbReference type="EMBL" id="KOC58689.1"/>
    </source>
</evidence>
<evidence type="ECO:0000313" key="2">
    <source>
        <dbReference type="Proteomes" id="UP000053825"/>
    </source>
</evidence>
<dbReference type="Proteomes" id="UP000053825">
    <property type="component" value="Unassembled WGS sequence"/>
</dbReference>
<organism evidence="1 2">
    <name type="scientific">Habropoda laboriosa</name>
    <dbReference type="NCBI Taxonomy" id="597456"/>
    <lineage>
        <taxon>Eukaryota</taxon>
        <taxon>Metazoa</taxon>
        <taxon>Ecdysozoa</taxon>
        <taxon>Arthropoda</taxon>
        <taxon>Hexapoda</taxon>
        <taxon>Insecta</taxon>
        <taxon>Pterygota</taxon>
        <taxon>Neoptera</taxon>
        <taxon>Endopterygota</taxon>
        <taxon>Hymenoptera</taxon>
        <taxon>Apocrita</taxon>
        <taxon>Aculeata</taxon>
        <taxon>Apoidea</taxon>
        <taxon>Anthophila</taxon>
        <taxon>Apidae</taxon>
        <taxon>Habropoda</taxon>
    </lineage>
</organism>
<dbReference type="InterPro" id="IPR036397">
    <property type="entry name" value="RNaseH_sf"/>
</dbReference>
<dbReference type="PANTHER" id="PTHR47326">
    <property type="entry name" value="TRANSPOSABLE ELEMENT TC3 TRANSPOSASE-LIKE PROTEIN"/>
    <property type="match status" value="1"/>
</dbReference>
<evidence type="ECO:0008006" key="3">
    <source>
        <dbReference type="Google" id="ProtNLM"/>
    </source>
</evidence>
<dbReference type="STRING" id="597456.A0A0L7QJE0"/>
<dbReference type="PANTHER" id="PTHR47326:SF1">
    <property type="entry name" value="HTH PSQ-TYPE DOMAIN-CONTAINING PROTEIN"/>
    <property type="match status" value="1"/>
</dbReference>
<dbReference type="Gene3D" id="3.30.420.10">
    <property type="entry name" value="Ribonuclease H-like superfamily/Ribonuclease H"/>
    <property type="match status" value="1"/>
</dbReference>
<reference evidence="2" key="1">
    <citation type="submission" date="2015-07" db="EMBL/GenBank/DDBJ databases">
        <title>The genome of Habropoda laboriosa.</title>
        <authorList>
            <person name="Pan H."/>
            <person name="Kapheim K."/>
        </authorList>
    </citation>
    <scope>NUCLEOTIDE SEQUENCE [LARGE SCALE GENOMIC DNA]</scope>
</reference>
<dbReference type="AlphaFoldDB" id="A0A0L7QJE0"/>
<comment type="caution">
    <text evidence="1">The sequence shown here is derived from an EMBL/GenBank/DDBJ whole genome shotgun (WGS) entry which is preliminary data.</text>
</comment>
<protein>
    <recommendedName>
        <fullName evidence="3">Histone-lysine N-methyltransferase SETMAR</fullName>
    </recommendedName>
</protein>